<dbReference type="Pfam" id="PF14214">
    <property type="entry name" value="Helitron_like_N"/>
    <property type="match status" value="1"/>
</dbReference>
<dbReference type="OrthoDB" id="416437at2759"/>
<evidence type="ECO:0000259" key="1">
    <source>
        <dbReference type="Pfam" id="PF14214"/>
    </source>
</evidence>
<evidence type="ECO:0000313" key="3">
    <source>
        <dbReference type="Proteomes" id="UP000692954"/>
    </source>
</evidence>
<gene>
    <name evidence="2" type="ORF">PSON_ATCC_30995.1.T2450019</name>
</gene>
<dbReference type="EMBL" id="CAJJDN010000245">
    <property type="protein sequence ID" value="CAD8129819.1"/>
    <property type="molecule type" value="Genomic_DNA"/>
</dbReference>
<accession>A0A8S1RRR4</accession>
<proteinExistence type="predicted"/>
<dbReference type="InterPro" id="IPR025476">
    <property type="entry name" value="Helitron_helicase-like"/>
</dbReference>
<dbReference type="AlphaFoldDB" id="A0A8S1RRR4"/>
<comment type="caution">
    <text evidence="2">The sequence shown here is derived from an EMBL/GenBank/DDBJ whole genome shotgun (WGS) entry which is preliminary data.</text>
</comment>
<keyword evidence="3" id="KW-1185">Reference proteome</keyword>
<protein>
    <recommendedName>
        <fullName evidence="1">Helitron helicase-like domain-containing protein</fullName>
    </recommendedName>
</protein>
<dbReference type="Proteomes" id="UP000692954">
    <property type="component" value="Unassembled WGS sequence"/>
</dbReference>
<evidence type="ECO:0000313" key="2">
    <source>
        <dbReference type="EMBL" id="CAD8129819.1"/>
    </source>
</evidence>
<organism evidence="2 3">
    <name type="scientific">Paramecium sonneborni</name>
    <dbReference type="NCBI Taxonomy" id="65129"/>
    <lineage>
        <taxon>Eukaryota</taxon>
        <taxon>Sar</taxon>
        <taxon>Alveolata</taxon>
        <taxon>Ciliophora</taxon>
        <taxon>Intramacronucleata</taxon>
        <taxon>Oligohymenophorea</taxon>
        <taxon>Peniculida</taxon>
        <taxon>Parameciidae</taxon>
        <taxon>Paramecium</taxon>
    </lineage>
</organism>
<name>A0A8S1RRR4_9CILI</name>
<feature type="domain" description="Helitron helicase-like" evidence="1">
    <location>
        <begin position="194"/>
        <end position="347"/>
    </location>
</feature>
<reference evidence="2" key="1">
    <citation type="submission" date="2021-01" db="EMBL/GenBank/DDBJ databases">
        <authorList>
            <consortium name="Genoscope - CEA"/>
            <person name="William W."/>
        </authorList>
    </citation>
    <scope>NUCLEOTIDE SEQUENCE</scope>
</reference>
<sequence length="769" mass="93195">MKKTPFTLHLALEYCNSSSSQQYNNRLKYYHFSVQSDRPGPQKNLLGLKIHVYTLESYFQSLQQIREIKNLEISSESSIIESSEEDNKNKDQQNIQQMQRLLRQKSEGVIQEMQVNDEQKDVQQQNLNNTLEKNLTDFMQFNQDYKNLSEDTKFRLNCSFTKLFQKNVQWIFWRYYEWLKQKFFCYQLIVNNEKGTLLQNSKQIYHSIPPIQGTETYFNEEYNKLKTYCFNEGLPLFFQTITMNEFDEKTFKNMRGLNYLDLEDFQIVQRLNKVNIRYEELMQNANNFVDYYLFLMKHYKKVIKNKFNNQLNPHKDFNHYKFGLYGDYKAMVTRIEFQNRGSLHFHQFIFINQNENNLYNECYLQYILGEFSLYNSNFQKDVKFLHKYDLFHHCSLEKCITKDTQTCRFGFPQNITNGQYNTIKGIQNNQRRLKQEDQNVITFYRDTVKFFNSNCQINMCNDENILGYLTKYINKTQQKNKNLTGKESASRENMFDYPENNTIMDQVKKFLDEKQTSLQEAYFAFKQTQIIESSFNVIKIKQQPMTTQISSKVDYFDQITVKNVDEMFEINQISNSWYRYINRPEELELLNFYEYCVTTIFYGKKQKYIMKMKQELMSNILNGAIRNFLVDQNSNIIKIKENSQNKKIIIQTSYLHPSEDYKGINNVYFLQMLQLFWPHRKNSWIQNTFDNYDGYIKAYHNLINSFDYPREDNIQNYYRIKYCKYQEYPLKHYVYQIQLIKLNNKWIQSQNINALMIQKQLFHTFIHKK</sequence>